<dbReference type="Proteomes" id="UP001150581">
    <property type="component" value="Unassembled WGS sequence"/>
</dbReference>
<accession>A0ACC1I8K2</accession>
<sequence length="1106" mass="119949">MRLIVMELQRYKALPSVLFRTLAKAMRTAEMADEVRLRLDELLHIGAGTWVGFTTSGARPKYAQAGSELRDVLLGQFAALLPSAKRRHVFSYMRVISGLIGYLRLDVTGADFEFFKQAAGTASDHRNSADVCAALFLVLAGFGTRTSNQNIMLAIVDVSESPVARQIDCLLAHLVTDQVKDVNSFVTSALAMDFSYPRDRLFYLKDIASDSTTSYFSRASLARRLVACPSPSAPCEGDVNSVPTALHRAAVLNFLRSTTFQNSGVDVREWTTRLMRGADTATANECGPLVRAYVSAIFSSPSITPIPETLLWSEFAAEAIKDSACHHAPPSQVLFLMYVLYYCEQLLEQPKRPNSAFSVLARRPAVVVPPLVNGGQPRAGPFGILVGANSSRAGGLGSLALGRTVGPGRGSPLTGLYDVVKRGEYSDQLLDSLPVSWILHKVGRDTEYQLVWPELLSMATAQHPDQLDVVSVLQRELTAGFSQESSHLGADSGGQQLPRREAAEFASSGSTADFSKQLKVARMLIGSMLLPSNSDEPPSTRALRFTIEEYSKLSVSVRMVMCGLLAGQLCRAAIAGYDDKELTASVRQTWLSLHALSPHAVSVATVNAWRSEAEAIKPRLAAQDIWLDPLVVFRSDTRVFQSASLVDILLVILGEFLVLSRTSMRRVYALRQRDDGALKKSHLTALIQLQESSALQLLIETARFVQDDEVKWLVYEFIHARFLEQRTIQKLVHFQAYAIEAIDDMVGYVPSMHACSEFIPELLMQSAPRLQLFAIKLAAAITTKYPIMANEGMAKEVILPHIQTTLVQIAGTAIAEQLTISNAMLAAVVSIGCAFPTIREECRRLVAAVKDSAVERARSVHQAQAQVQAQPVQLHHQHQSFARWIGCCEHVVALIDAPDQDERPQFVHIEDTEAGNIAIRLEKLFQPDKGGHTGHIASPRLADFAGQPLPANGPPVPPGALRPPGPPPPHFHPSHQSAQQYGVPPGQQKRSHNLISSGSSGGERGDRGGRMSVQRDAGGPPLDYSRSRGGNASGTGSSRLPDHMSGHSSGGISPGGNAGSSGNFKKRSRHRSGNVGGGNNPKSHGHGGPNKRGKAPGGERPHIKDH</sequence>
<protein>
    <submittedName>
        <fullName evidence="1">Uncharacterized protein</fullName>
    </submittedName>
</protein>
<evidence type="ECO:0000313" key="2">
    <source>
        <dbReference type="Proteomes" id="UP001150581"/>
    </source>
</evidence>
<keyword evidence="2" id="KW-1185">Reference proteome</keyword>
<reference evidence="1" key="1">
    <citation type="submission" date="2022-07" db="EMBL/GenBank/DDBJ databases">
        <title>Phylogenomic reconstructions and comparative analyses of Kickxellomycotina fungi.</title>
        <authorList>
            <person name="Reynolds N.K."/>
            <person name="Stajich J.E."/>
            <person name="Barry K."/>
            <person name="Grigoriev I.V."/>
            <person name="Crous P."/>
            <person name="Smith M.E."/>
        </authorList>
    </citation>
    <scope>NUCLEOTIDE SEQUENCE</scope>
    <source>
        <strain evidence="1">Benny 63K</strain>
    </source>
</reference>
<gene>
    <name evidence="1" type="ORF">LPJ66_008852</name>
</gene>
<dbReference type="EMBL" id="JANBPG010001878">
    <property type="protein sequence ID" value="KAJ1887910.1"/>
    <property type="molecule type" value="Genomic_DNA"/>
</dbReference>
<organism evidence="1 2">
    <name type="scientific">Kickxella alabastrina</name>
    <dbReference type="NCBI Taxonomy" id="61397"/>
    <lineage>
        <taxon>Eukaryota</taxon>
        <taxon>Fungi</taxon>
        <taxon>Fungi incertae sedis</taxon>
        <taxon>Zoopagomycota</taxon>
        <taxon>Kickxellomycotina</taxon>
        <taxon>Kickxellomycetes</taxon>
        <taxon>Kickxellales</taxon>
        <taxon>Kickxellaceae</taxon>
        <taxon>Kickxella</taxon>
    </lineage>
</organism>
<comment type="caution">
    <text evidence="1">The sequence shown here is derived from an EMBL/GenBank/DDBJ whole genome shotgun (WGS) entry which is preliminary data.</text>
</comment>
<evidence type="ECO:0000313" key="1">
    <source>
        <dbReference type="EMBL" id="KAJ1887910.1"/>
    </source>
</evidence>
<proteinExistence type="predicted"/>
<name>A0ACC1I8K2_9FUNG</name>